<dbReference type="SUPFAM" id="SSF55159">
    <property type="entry name" value="eIF1-like"/>
    <property type="match status" value="1"/>
</dbReference>
<name>A0A914DFI4_9BILA</name>
<dbReference type="GO" id="GO:0002188">
    <property type="term" value="P:translation reinitiation"/>
    <property type="evidence" value="ECO:0007669"/>
    <property type="project" value="TreeGrafter"/>
</dbReference>
<feature type="domain" description="DENR N-terminal" evidence="2">
    <location>
        <begin position="35"/>
        <end position="69"/>
    </location>
</feature>
<feature type="compositionally biased region" description="Polar residues" evidence="1">
    <location>
        <begin position="7"/>
        <end position="18"/>
    </location>
</feature>
<dbReference type="GO" id="GO:0001731">
    <property type="term" value="P:formation of translation preinitiation complex"/>
    <property type="evidence" value="ECO:0007669"/>
    <property type="project" value="TreeGrafter"/>
</dbReference>
<feature type="region of interest" description="Disordered" evidence="1">
    <location>
        <begin position="1"/>
        <end position="22"/>
    </location>
</feature>
<keyword evidence="3" id="KW-1185">Reference proteome</keyword>
<evidence type="ECO:0000259" key="2">
    <source>
        <dbReference type="Pfam" id="PF21023"/>
    </source>
</evidence>
<protein>
    <submittedName>
        <fullName evidence="4">Density-regulated protein</fullName>
    </submittedName>
</protein>
<dbReference type="InterPro" id="IPR050318">
    <property type="entry name" value="DENR/SUI1_TIF"/>
</dbReference>
<evidence type="ECO:0000313" key="3">
    <source>
        <dbReference type="Proteomes" id="UP000887540"/>
    </source>
</evidence>
<dbReference type="GO" id="GO:0003729">
    <property type="term" value="F:mRNA binding"/>
    <property type="evidence" value="ECO:0007669"/>
    <property type="project" value="TreeGrafter"/>
</dbReference>
<dbReference type="GO" id="GO:0003743">
    <property type="term" value="F:translation initiation factor activity"/>
    <property type="evidence" value="ECO:0007669"/>
    <property type="project" value="InterPro"/>
</dbReference>
<evidence type="ECO:0000313" key="4">
    <source>
        <dbReference type="WBParaSite" id="ACRNAN_scaffold258.g9268.t1"/>
    </source>
</evidence>
<dbReference type="InterPro" id="IPR036877">
    <property type="entry name" value="SUI1_dom_sf"/>
</dbReference>
<accession>A0A914DFI4</accession>
<proteinExistence type="predicted"/>
<dbReference type="Pfam" id="PF21023">
    <property type="entry name" value="DENR_N"/>
    <property type="match status" value="1"/>
</dbReference>
<dbReference type="AlphaFoldDB" id="A0A914DFI4"/>
<feature type="compositionally biased region" description="Basic and acidic residues" evidence="1">
    <location>
        <begin position="73"/>
        <end position="105"/>
    </location>
</feature>
<evidence type="ECO:0000256" key="1">
    <source>
        <dbReference type="SAM" id="MobiDB-lite"/>
    </source>
</evidence>
<dbReference type="PANTHER" id="PTHR12789:SF0">
    <property type="entry name" value="DENSITY-REGULATED PROTEIN"/>
    <property type="match status" value="1"/>
</dbReference>
<reference evidence="4" key="1">
    <citation type="submission" date="2022-11" db="UniProtKB">
        <authorList>
            <consortium name="WormBaseParasite"/>
        </authorList>
    </citation>
    <scope>IDENTIFICATION</scope>
</reference>
<dbReference type="Proteomes" id="UP000887540">
    <property type="component" value="Unplaced"/>
</dbReference>
<organism evidence="3 4">
    <name type="scientific">Acrobeloides nanus</name>
    <dbReference type="NCBI Taxonomy" id="290746"/>
    <lineage>
        <taxon>Eukaryota</taxon>
        <taxon>Metazoa</taxon>
        <taxon>Ecdysozoa</taxon>
        <taxon>Nematoda</taxon>
        <taxon>Chromadorea</taxon>
        <taxon>Rhabditida</taxon>
        <taxon>Tylenchina</taxon>
        <taxon>Cephalobomorpha</taxon>
        <taxon>Cephaloboidea</taxon>
        <taxon>Cephalobidae</taxon>
        <taxon>Acrobeloides</taxon>
    </lineage>
</organism>
<dbReference type="PANTHER" id="PTHR12789">
    <property type="entry name" value="DENSITY-REGULATED PROTEIN HOMOLOG"/>
    <property type="match status" value="1"/>
</dbReference>
<dbReference type="InterPro" id="IPR048517">
    <property type="entry name" value="DENR_N"/>
</dbReference>
<sequence>MTETENEFQLTGSETSSAPIIPNDPAPCVKYSNVVYYCGECSMPIEYCKYSGKKDKCRQWLEQNLPEMIAEVDLTKDSKGDDGEEKDQKRGGKSAPKTEKVEKSKTPAKITFQLAIRNNNKYVTVIKGLTTFELFDIPEKWKQVDEDSLEDFGDQNR</sequence>
<dbReference type="WBParaSite" id="ACRNAN_scaffold258.g9268.t1">
    <property type="protein sequence ID" value="ACRNAN_scaffold258.g9268.t1"/>
    <property type="gene ID" value="ACRNAN_scaffold258.g9268"/>
</dbReference>
<feature type="region of interest" description="Disordered" evidence="1">
    <location>
        <begin position="71"/>
        <end position="105"/>
    </location>
</feature>